<evidence type="ECO:0000313" key="6">
    <source>
        <dbReference type="EMBL" id="WOH01511.1"/>
    </source>
</evidence>
<reference evidence="6" key="2">
    <citation type="submission" date="2022-03" db="EMBL/GenBank/DDBJ databases">
        <title>Draft title - Genomic analysis of global carrot germplasm unveils the trajectory of domestication and the origin of high carotenoid orange carrot.</title>
        <authorList>
            <person name="Iorizzo M."/>
            <person name="Ellison S."/>
            <person name="Senalik D."/>
            <person name="Macko-Podgorni A."/>
            <person name="Grzebelus D."/>
            <person name="Bostan H."/>
            <person name="Rolling W."/>
            <person name="Curaba J."/>
            <person name="Simon P."/>
        </authorList>
    </citation>
    <scope>NUCLEOTIDE SEQUENCE</scope>
    <source>
        <tissue evidence="6">Leaf</tissue>
    </source>
</reference>
<evidence type="ECO:0000256" key="3">
    <source>
        <dbReference type="ARBA" id="ARBA00023242"/>
    </source>
</evidence>
<proteinExistence type="inferred from homology"/>
<organism evidence="5">
    <name type="scientific">Daucus carota subsp. sativus</name>
    <name type="common">Carrot</name>
    <dbReference type="NCBI Taxonomy" id="79200"/>
    <lineage>
        <taxon>Eukaryota</taxon>
        <taxon>Viridiplantae</taxon>
        <taxon>Streptophyta</taxon>
        <taxon>Embryophyta</taxon>
        <taxon>Tracheophyta</taxon>
        <taxon>Spermatophyta</taxon>
        <taxon>Magnoliopsida</taxon>
        <taxon>eudicotyledons</taxon>
        <taxon>Gunneridae</taxon>
        <taxon>Pentapetalae</taxon>
        <taxon>asterids</taxon>
        <taxon>campanulids</taxon>
        <taxon>Apiales</taxon>
        <taxon>Apiaceae</taxon>
        <taxon>Apioideae</taxon>
        <taxon>Scandiceae</taxon>
        <taxon>Daucinae</taxon>
        <taxon>Daucus</taxon>
        <taxon>Daucus sect. Daucus</taxon>
    </lineage>
</organism>
<dbReference type="GO" id="GO:0010112">
    <property type="term" value="P:regulation of systemic acquired resistance"/>
    <property type="evidence" value="ECO:0007669"/>
    <property type="project" value="InterPro"/>
</dbReference>
<keyword evidence="7" id="KW-1185">Reference proteome</keyword>
<comment type="similarity">
    <text evidence="2">Belongs to the NPR1-interactor family.</text>
</comment>
<feature type="region of interest" description="Disordered" evidence="4">
    <location>
        <begin position="1"/>
        <end position="20"/>
    </location>
</feature>
<dbReference type="PANTHER" id="PTHR33669">
    <property type="entry name" value="PROTEIN NEGATIVE REGULATOR OF RESISTANCE"/>
    <property type="match status" value="1"/>
</dbReference>
<dbReference type="PANTHER" id="PTHR33669:SF1">
    <property type="entry name" value="PROTEIN NIM1-INTERACTING 1"/>
    <property type="match status" value="1"/>
</dbReference>
<gene>
    <name evidence="5" type="ORF">DCAR_018258</name>
    <name evidence="6" type="ORF">DCAR_0520895</name>
</gene>
<evidence type="ECO:0000313" key="7">
    <source>
        <dbReference type="Proteomes" id="UP000077755"/>
    </source>
</evidence>
<protein>
    <submittedName>
        <fullName evidence="5">Uncharacterized protein</fullName>
    </submittedName>
</protein>
<dbReference type="EMBL" id="LNRQ01000005">
    <property type="protein sequence ID" value="KZM95016.1"/>
    <property type="molecule type" value="Genomic_DNA"/>
</dbReference>
<dbReference type="AlphaFoldDB" id="A0A161XTH6"/>
<evidence type="ECO:0000313" key="5">
    <source>
        <dbReference type="EMBL" id="KZM95016.1"/>
    </source>
</evidence>
<dbReference type="Pfam" id="PF15699">
    <property type="entry name" value="NPR1_interact"/>
    <property type="match status" value="1"/>
</dbReference>
<evidence type="ECO:0000256" key="2">
    <source>
        <dbReference type="ARBA" id="ARBA00009937"/>
    </source>
</evidence>
<dbReference type="GO" id="GO:0005634">
    <property type="term" value="C:nucleus"/>
    <property type="evidence" value="ECO:0007669"/>
    <property type="project" value="UniProtKB-SubCell"/>
</dbReference>
<evidence type="ECO:0000256" key="4">
    <source>
        <dbReference type="SAM" id="MobiDB-lite"/>
    </source>
</evidence>
<sequence>MADDKNVPVDSVTGEEVKLEDDNEDEKIEKFISLIQKCRKAREHRMNELIELQKNKKRKMWDCSQQSSSWVPTFEIQDFSGFPLSAVPGNVCNSIGSKQGRKEHDEQETEVDLRLTL</sequence>
<accession>A0A161XTH6</accession>
<evidence type="ECO:0000256" key="1">
    <source>
        <dbReference type="ARBA" id="ARBA00004123"/>
    </source>
</evidence>
<dbReference type="Proteomes" id="UP000077755">
    <property type="component" value="Chromosome 5"/>
</dbReference>
<reference evidence="5" key="1">
    <citation type="journal article" date="2016" name="Nat. Genet.">
        <title>A high-quality carrot genome assembly provides new insights into carotenoid accumulation and asterid genome evolution.</title>
        <authorList>
            <person name="Iorizzo M."/>
            <person name="Ellison S."/>
            <person name="Senalik D."/>
            <person name="Zeng P."/>
            <person name="Satapoomin P."/>
            <person name="Huang J."/>
            <person name="Bowman M."/>
            <person name="Iovene M."/>
            <person name="Sanseverino W."/>
            <person name="Cavagnaro P."/>
            <person name="Yildiz M."/>
            <person name="Macko-Podgorni A."/>
            <person name="Moranska E."/>
            <person name="Grzebelus E."/>
            <person name="Grzebelus D."/>
            <person name="Ashrafi H."/>
            <person name="Zheng Z."/>
            <person name="Cheng S."/>
            <person name="Spooner D."/>
            <person name="Van Deynze A."/>
            <person name="Simon P."/>
        </authorList>
    </citation>
    <scope>NUCLEOTIDE SEQUENCE [LARGE SCALE GENOMIC DNA]</scope>
    <source>
        <tissue evidence="5">Leaf</tissue>
    </source>
</reference>
<dbReference type="EMBL" id="CP093347">
    <property type="protein sequence ID" value="WOH01511.1"/>
    <property type="molecule type" value="Genomic_DNA"/>
</dbReference>
<comment type="subcellular location">
    <subcellularLocation>
        <location evidence="1">Nucleus</location>
    </subcellularLocation>
</comment>
<name>A0A161XTH6_DAUCS</name>
<dbReference type="Gramene" id="KZM95016">
    <property type="protein sequence ID" value="KZM95016"/>
    <property type="gene ID" value="DCAR_018258"/>
</dbReference>
<keyword evidence="3" id="KW-0539">Nucleus</keyword>
<dbReference type="InterPro" id="IPR031425">
    <property type="entry name" value="NPR1/NH1-interacting"/>
</dbReference>